<dbReference type="OrthoDB" id="8404392at2"/>
<protein>
    <submittedName>
        <fullName evidence="1">Uncharacterized protein</fullName>
    </submittedName>
</protein>
<evidence type="ECO:0000313" key="2">
    <source>
        <dbReference type="Proteomes" id="UP000284605"/>
    </source>
</evidence>
<keyword evidence="2" id="KW-1185">Reference proteome</keyword>
<sequence length="99" mass="10754">MTMDLQEAFDQGFDAIKGYVDRSFDGFAKQIDAIRARLDLVEQGGVKYLGTYQRASPYKRGSVVTHQGSMWTALADVPEGVVPGMSASLWHLSAKGGKA</sequence>
<name>A0A418W9U5_9PROT</name>
<gene>
    <name evidence="1" type="ORF">D3874_06935</name>
</gene>
<organism evidence="1 2">
    <name type="scientific">Oleomonas cavernae</name>
    <dbReference type="NCBI Taxonomy" id="2320859"/>
    <lineage>
        <taxon>Bacteria</taxon>
        <taxon>Pseudomonadati</taxon>
        <taxon>Pseudomonadota</taxon>
        <taxon>Alphaproteobacteria</taxon>
        <taxon>Acetobacterales</taxon>
        <taxon>Acetobacteraceae</taxon>
        <taxon>Oleomonas</taxon>
    </lineage>
</organism>
<comment type="caution">
    <text evidence="1">The sequence shown here is derived from an EMBL/GenBank/DDBJ whole genome shotgun (WGS) entry which is preliminary data.</text>
</comment>
<dbReference type="AlphaFoldDB" id="A0A418W9U5"/>
<proteinExistence type="predicted"/>
<evidence type="ECO:0000313" key="1">
    <source>
        <dbReference type="EMBL" id="RJF86785.1"/>
    </source>
</evidence>
<reference evidence="1 2" key="1">
    <citation type="submission" date="2018-09" db="EMBL/GenBank/DDBJ databases">
        <authorList>
            <person name="Zhu H."/>
        </authorList>
    </citation>
    <scope>NUCLEOTIDE SEQUENCE [LARGE SCALE GENOMIC DNA]</scope>
    <source>
        <strain evidence="1 2">K1W22B-8</strain>
    </source>
</reference>
<dbReference type="Proteomes" id="UP000284605">
    <property type="component" value="Unassembled WGS sequence"/>
</dbReference>
<accession>A0A418W9U5</accession>
<dbReference type="EMBL" id="QYUK01000011">
    <property type="protein sequence ID" value="RJF86785.1"/>
    <property type="molecule type" value="Genomic_DNA"/>
</dbReference>
<dbReference type="RefSeq" id="WP_119777429.1">
    <property type="nucleotide sequence ID" value="NZ_QYUK01000011.1"/>
</dbReference>